<dbReference type="GO" id="GO:0005829">
    <property type="term" value="C:cytosol"/>
    <property type="evidence" value="ECO:0007669"/>
    <property type="project" value="TreeGrafter"/>
</dbReference>
<evidence type="ECO:0000313" key="2">
    <source>
        <dbReference type="EMBL" id="RTR29386.1"/>
    </source>
</evidence>
<organism evidence="2 3">
    <name type="scientific">Deinococcus radiophilus</name>
    <dbReference type="NCBI Taxonomy" id="32062"/>
    <lineage>
        <taxon>Bacteria</taxon>
        <taxon>Thermotogati</taxon>
        <taxon>Deinococcota</taxon>
        <taxon>Deinococci</taxon>
        <taxon>Deinococcales</taxon>
        <taxon>Deinococcaceae</taxon>
        <taxon>Deinococcus</taxon>
    </lineage>
</organism>
<comment type="caution">
    <text evidence="2">The sequence shown here is derived from an EMBL/GenBank/DDBJ whole genome shotgun (WGS) entry which is preliminary data.</text>
</comment>
<accession>A0A431W1X8</accession>
<dbReference type="CDD" id="cd00448">
    <property type="entry name" value="YjgF_YER057c_UK114_family"/>
    <property type="match status" value="1"/>
</dbReference>
<comment type="similarity">
    <text evidence="1">Belongs to the RutC family.</text>
</comment>
<dbReference type="GO" id="GO:0019239">
    <property type="term" value="F:deaminase activity"/>
    <property type="evidence" value="ECO:0007669"/>
    <property type="project" value="TreeGrafter"/>
</dbReference>
<protein>
    <submittedName>
        <fullName evidence="2">RidA family protein</fullName>
    </submittedName>
</protein>
<dbReference type="PANTHER" id="PTHR11803:SF58">
    <property type="entry name" value="PROTEIN HMF1-RELATED"/>
    <property type="match status" value="1"/>
</dbReference>
<dbReference type="Gene3D" id="3.30.1330.40">
    <property type="entry name" value="RutC-like"/>
    <property type="match status" value="1"/>
</dbReference>
<keyword evidence="3" id="KW-1185">Reference proteome</keyword>
<dbReference type="Pfam" id="PF01042">
    <property type="entry name" value="Ribonuc_L-PSP"/>
    <property type="match status" value="1"/>
</dbReference>
<dbReference type="AlphaFoldDB" id="A0A431W1X8"/>
<dbReference type="InterPro" id="IPR035959">
    <property type="entry name" value="RutC-like_sf"/>
</dbReference>
<name>A0A431W1X8_9DEIO</name>
<dbReference type="PANTHER" id="PTHR11803">
    <property type="entry name" value="2-IMINOBUTANOATE/2-IMINOPROPANOATE DEAMINASE RIDA"/>
    <property type="match status" value="1"/>
</dbReference>
<gene>
    <name evidence="2" type="ORF">EJ104_03070</name>
</gene>
<evidence type="ECO:0000256" key="1">
    <source>
        <dbReference type="ARBA" id="ARBA00010552"/>
    </source>
</evidence>
<dbReference type="RefSeq" id="WP_126351297.1">
    <property type="nucleotide sequence ID" value="NZ_CP086380.1"/>
</dbReference>
<evidence type="ECO:0000313" key="3">
    <source>
        <dbReference type="Proteomes" id="UP000277766"/>
    </source>
</evidence>
<dbReference type="SUPFAM" id="SSF55298">
    <property type="entry name" value="YjgF-like"/>
    <property type="match status" value="1"/>
</dbReference>
<dbReference type="EMBL" id="RXPE01000004">
    <property type="protein sequence ID" value="RTR29386.1"/>
    <property type="molecule type" value="Genomic_DNA"/>
</dbReference>
<dbReference type="Proteomes" id="UP000277766">
    <property type="component" value="Unassembled WGS sequence"/>
</dbReference>
<dbReference type="OrthoDB" id="9803101at2"/>
<proteinExistence type="inferred from homology"/>
<reference evidence="2 3" key="1">
    <citation type="submission" date="2018-12" db="EMBL/GenBank/DDBJ databases">
        <title>Deinococcus radiophilus ATCC 27603 genome sequencing and assembly.</title>
        <authorList>
            <person name="Maclea K.S."/>
            <person name="Maynard C.R."/>
        </authorList>
    </citation>
    <scope>NUCLEOTIDE SEQUENCE [LARGE SCALE GENOMIC DNA]</scope>
    <source>
        <strain evidence="2 3">ATCC 27603</strain>
    </source>
</reference>
<dbReference type="InterPro" id="IPR006175">
    <property type="entry name" value="YjgF/YER057c/UK114"/>
</dbReference>
<sequence>MSTSRLRRLNPPGLHPVSAYHHVAEVQGGRTIYISGQIALAPDGSLVGEGDFMAQARQVFRNLEAALAAVGADFGDVVKLTLFFTDRTDLAAFRQVRGEFIHPEQLPAMSAVQVAGLVQDDLLLELEAVAVVAD</sequence>